<comment type="caution">
    <text evidence="1">The sequence shown here is derived from an EMBL/GenBank/DDBJ whole genome shotgun (WGS) entry which is preliminary data.</text>
</comment>
<evidence type="ECO:0000313" key="1">
    <source>
        <dbReference type="EMBL" id="NKX86261.1"/>
    </source>
</evidence>
<accession>A0A846VZJ2</accession>
<dbReference type="Proteomes" id="UP000572007">
    <property type="component" value="Unassembled WGS sequence"/>
</dbReference>
<proteinExistence type="predicted"/>
<reference evidence="1 2" key="1">
    <citation type="submission" date="2020-04" db="EMBL/GenBank/DDBJ databases">
        <title>MicrobeNet Type strains.</title>
        <authorList>
            <person name="Nicholson A.C."/>
        </authorList>
    </citation>
    <scope>NUCLEOTIDE SEQUENCE [LARGE SCALE GENOMIC DNA]</scope>
    <source>
        <strain evidence="1 2">DSM 44960</strain>
    </source>
</reference>
<evidence type="ECO:0000313" key="2">
    <source>
        <dbReference type="Proteomes" id="UP000572007"/>
    </source>
</evidence>
<dbReference type="AlphaFoldDB" id="A0A846VZJ2"/>
<gene>
    <name evidence="1" type="ORF">HGA10_02895</name>
</gene>
<evidence type="ECO:0008006" key="3">
    <source>
        <dbReference type="Google" id="ProtNLM"/>
    </source>
</evidence>
<dbReference type="InterPro" id="IPR016024">
    <property type="entry name" value="ARM-type_fold"/>
</dbReference>
<sequence>MSSKHIGVVFDFVEARSGKADRAEWRELWAWVTASPVAAADHAPDRLLALAAAAIEFMPVTSLNPIIGKLARHDPRAVHRLMLHPSGNGRALAGPALWRAMRSLSDDDLRQVYLGTRSKREFLRALPPSRRTAIAGPDLARPGSAPAAVDLALLDMIPGPARAEIARELLSRPGSTGISDVTDRLTARLTWAEAEPALTEAIRRPTADERATAYPQLVTAAVGSCDPSVITELLSLLARLRNEQDPVRTSALTAVADIPMSLFTTDHLPGLEQLATDALQARDRSWNTSNAVGRLARTLLLRGSITSEPAFTEAALRIMGRLADLSIDPNLSGLHRNLPRGAEQRILTTLLPRLESEAERERWGLCLSLADGLAHRAFDLPVLQRLILRACFASSDTTVRHAVRLALAAPATRDTHLDQLLARDRSLITLPLVQSLIGDRRTDLLDALLNTRTPGRFLSAKVVFVPIFVTGFHRWSPHHIDRYTRLLYDYARGRKTTPYERASAIRQLGRLPGSLARVTWFVDNGELVDVEAALTALGTSDEPAAAISVLARYVGDDRARVAVSSIATCAKWIAPDRLSRTVAPLLESPKITARKEAIRLLAELRAPDALPIIAGLATRPDAHRDVRRAAVFATRFLLDNDQTWALLDDAAADVEVAGAILDIGPASLPVPQRKRFAALVRDLAAADDPRVAAAALDTLTTWQRWWATGTREVIVDRLTDLESIGTWAAAMRALLAGVRTDGDPAAVVEAVRRLRSSDFSAVERDIPAHQRLSKLLHWFMTVVRNHPTSPRAFSAPVVAALADDPTWHDQAIELTVVAIRWTDPAGVVTTLDEVARYATGALVTRPAHHLGQRLNSELDTTPPTTFLTISTELARSPAPSTALAALAIVDRCAGKFGWSREWARLLTALRAHPDPDVRRTAHTVFMAPE</sequence>
<dbReference type="Gene3D" id="1.25.10.10">
    <property type="entry name" value="Leucine-rich Repeat Variant"/>
    <property type="match status" value="1"/>
</dbReference>
<keyword evidence="2" id="KW-1185">Reference proteome</keyword>
<dbReference type="InterPro" id="IPR011989">
    <property type="entry name" value="ARM-like"/>
</dbReference>
<dbReference type="SUPFAM" id="SSF48371">
    <property type="entry name" value="ARM repeat"/>
    <property type="match status" value="1"/>
</dbReference>
<protein>
    <recommendedName>
        <fullName evidence="3">HEAT repeat protein</fullName>
    </recommendedName>
</protein>
<organism evidence="1 2">
    <name type="scientific">Nocardia coubleae</name>
    <dbReference type="NCBI Taxonomy" id="356147"/>
    <lineage>
        <taxon>Bacteria</taxon>
        <taxon>Bacillati</taxon>
        <taxon>Actinomycetota</taxon>
        <taxon>Actinomycetes</taxon>
        <taxon>Mycobacteriales</taxon>
        <taxon>Nocardiaceae</taxon>
        <taxon>Nocardia</taxon>
    </lineage>
</organism>
<name>A0A846VZJ2_9NOCA</name>
<dbReference type="EMBL" id="JAAXOM010000001">
    <property type="protein sequence ID" value="NKX86261.1"/>
    <property type="molecule type" value="Genomic_DNA"/>
</dbReference>
<dbReference type="RefSeq" id="WP_157104864.1">
    <property type="nucleotide sequence ID" value="NZ_JAAXOM010000001.1"/>
</dbReference>